<dbReference type="SUPFAM" id="SSF141072">
    <property type="entry name" value="CalX-like"/>
    <property type="match status" value="1"/>
</dbReference>
<sequence length="3148" mass="321624">MNTLITQQDSQIKNLNGQIAVVINGERHLVKEGEFIPKGAELILSDNASVNLVQADGNSVMVDGTAQQGEQGETAATDAEIQQLQDLIAAGEDPTANLPETAAGNEISGGGDSGYVAVTRDGSEVLASSGYDTATFTLDNTNPPDDVQPTLIQVLPPSVVSLSAPAQVDEGGQITYSASVNNVPQSDLVLTLSNGATITIAAGQSTGTVTVDAPSDDVYQDGETLTVNVTGSTGGNYENLDLGNSVDTQVNDTIDTTTVTLTAPAQVDEGGQITYSASVNNVPQSDLVLTLSNGATITIAAGQSTGTVTVDAPSDDVYQDGETLTVNVTGSTGGNYENLDLGNSVDTQVNDTIDTTTVTLSAPAQVDEGGQITYSASVNNVPQSDLVLTLSNGATITIAAGQSTGTVTVDAPSDDVYQDGETLTVNVTGSTGGNYENLDLGNSVDTQVNDTIDTTTVTLTAPAQVDEGGQITYSASVNNVPQSDLVLTLSNGATITIAAGQSTGTVTVDAPSDDVYQDGETLTVNVTGSTGGNYENLDLGNSVDTQVNDTIDTTTVTLSAPAQVDEGGQITYSASVNNVPQSDLVLTLSNGATITIAAGQSTGTVTVDAPSDDVYQDGETLTVNVTGSTGGNYENLDLGNSVDTQVNDTIDTTTVTLTAPAQVDEGGQITYSASVNNVPQSDLVLTLSNGATITIAAGQSTGTVTVDAPSDDVYQDGETLTVNVTGSTGGNYENLDLGNSVDTQVNDTIDTTTVTLTAPEQVNEGGQITYSASVNNVPQSDLVLTLSNGATITIAAGQSTGTVTVDAPSDDVYQDGETLTVNVTGSTGGNYENLDLGNSVDTQVNDTIDTTTVTLTAPAQVDEGGQITYSASVNNVPQSDLVLTLSNGATITIAADQSTGTVTVDAPSDDVYQDGETLTVNVTGSTGGNYENLDLGNSVDTQVNDTIDTTTVTLTAPAQVDEGGQITYSASVNNVPQSDLVLTLSNGATITIAAGQSTGTVTVDAPSDDVYQDGETLTVNVTGSTGGNYENLDLGNSVDTQVNDTIDTTTVTLTAPEQVNEGGQITYSASVNNVPQSDLVLTLSNGATITIAAGQSTGTVTVDAPSDDVYQDGETLTVNVTGSTGGNYENLDLGNSVDTQVNDTIDTTTVTLTAPEQVNEGGQITYSASVNNVPQSDLVLTLSNGATITIAAGQSTGTVTVDAPSDDVYQDGETLTVNVTGSTGGNYENLDLGNSVDTQVNDTIDTTTVTLTAPAQVDEGGQITYSASVNNVPQSDLVLTLSNGATITIAAGQSTGTVTVDAPSDDVYQDGETLTVNVTGSTGGNYENLDLGNSVDTQVNDTIDTTTVTLTAPAQVDEGGQITYSASVNNVPQSDLVLTLSNGATITIAAGQSTGTVTVDAPSDDVYQDGETLTVNVTGSTGGNYENLDLGNSVDTQVNDTIDTTTVTLTAPEQVNEGGQITYSASVNNVPQSDLVLTLSNGATITIAAGQSTGTVTVDAPSDDVYQDGETLTVNVTGSTGGNYENLDLGNSVDTQVNDTIDTTTVTLTAPEQVNEGGQITYSASVNNVPQSDLVLTLSNGATITIAAGQSTGTVTVDAPSDDVYQDGETLTVNVTGSTGGNYENLDLGNSVDTQVNDTIDTTTVTLTAPAQVDEGGQITYSASVNNVPQSDLVLTLSNGATITIAAGQSTGTVTVDAPSDDVYQDGETLTVNVTGSTGGNYENLDLGNSVDTQVNDTIDTTTVTLTAPAQVDEGGQITYSASVNNVPQSDLVLTLSNGATITIAAGQSTGTVTVDAPSDDVYQDGETLTVNVTGSTGGNYENLDLGNSVDTQVNDTIDTTTVTLTAPEQVNEGGQITYSASVNNVPQSDLVLTLSNGATITIAAGQSTGTVTVDAPSDDVYQDGETLTVNVTGSTGGNYENLDLGNSVDTQVNDTIDTTTVTLTAPAQVDEGGQITYSASVNNVPQSDLVLTLSNGATITIAAGQSTGTVTVDAPSDDVYQDGETLTVNVTGSTGGNYENLDLGNSVDTQVNDTIDTTTVTLTAPAQVDEGGQITYSASVNNVPQSDLVLTLSNGATITIAAGQSTGTVTVDAPSDDVYQDGETLTVNVTGSTGGNYENLDLGNSVDTQVNDTIDTTTVTLTAPEQVNEGGQITYSASVNNVPQSDLVLTLSNGATITIAAGQSTGTVTVDAPSDDVYQDGETLTVNVTGSTGGNYENLDLGNSVDTQVNDTIDTTTVTLTAPAQVNEGGQITYSASVNNVPQSDLVLTLSNGATITIAAGQSTGTVTVDAPSDDVYQDGETLTVNVTGSTGGNYENLDLGNSVDTQVNDTIDTTTVTLTAPAQVDEGGQITYSASVNNVPQSDLVLTLSNGATITIAAGQSTGTVTVDAPSDDVYQDGETLTVNVTGSTGGNYENLDLGNSVDTQVNDTIDTTTVTLTAPAQVDEGGQITYSASVNNVPQSDLVLTLSNGATITIAAGQSTGTVTVDAPSDDVYQDGETLTVNVTGSTGGNYENLDLGNSVDTQVNDTIDTVFAQISVDQSSVTEGEAITYTVTLVDANNNPVTIPDGASVTVALSWGGTASAADVDHLPTSVTISGDSQQSFTVNTLNDGIYENSENLSVAISGVTDVDNTLEQLEIGADNSADTTIIDAQLPPSIGNITNVSVSEEGLPDGVPDTIGAPDTTNAVIANGSIELQDPNNDELQVTLSGPDGMTSGGVAVTWQWDSDTQTLTGSAGSVVVMTISLTAPTGNSSGTWDYTVTLEAPLDHPVANIEDVLNLNFGINVADGSGASDSSSFQVAVEDDAPTVDVSPLADATNSVGIYDGIMNTLGADNHYSADLSGNVNGWDASTQTYFGASDITAGGKTVFFFVDPDNSQQLLAYTSNENTVTAYDQTNPNQTLIFTLNTDPNTDSYQLNIQHSIDKLDEITIANLNGGQGGISGEVYVTFDSSQGSYDVYNDPNDLPSDADVAFTLYGRNSDGQLVDVNGTNNGFGVANPWVDGGETLIIDYTATVASASFNFDVQNGPDVIHFKAYDANGQLLGEDDIAPNGIIGDMGAIAYIELTAVTSDANPNARFQLTGTSAKEIVSATEPVDMNFDVVVTDGDGDKTNAELNIHLDAPGEKHPQLLPLTQWQRWMNLVYRTIT</sequence>
<dbReference type="RefSeq" id="WP_213682891.1">
    <property type="nucleotide sequence ID" value="NZ_CP074572.1"/>
</dbReference>
<accession>A0ABX8DHY1</accession>
<dbReference type="InterPro" id="IPR038081">
    <property type="entry name" value="CalX-like_sf"/>
</dbReference>
<reference evidence="2 3" key="1">
    <citation type="journal article" date="2012" name="Int. J. Syst. Evol. Microbiol.">
        <title>Shewanella dokdonensis sp. nov., isolated from seawater.</title>
        <authorList>
            <person name="Sung H.R."/>
            <person name="Yoon J.H."/>
            <person name="Ghim S.Y."/>
        </authorList>
    </citation>
    <scope>NUCLEOTIDE SEQUENCE [LARGE SCALE GENOMIC DNA]</scope>
    <source>
        <strain evidence="2 3">DSM 23626</strain>
    </source>
</reference>
<dbReference type="EMBL" id="CP074572">
    <property type="protein sequence ID" value="QVK24285.1"/>
    <property type="molecule type" value="Genomic_DNA"/>
</dbReference>
<protein>
    <submittedName>
        <fullName evidence="2">Retention module-containing protein</fullName>
    </submittedName>
</protein>
<feature type="domain" description="LapA adhesin" evidence="1">
    <location>
        <begin position="948"/>
        <end position="1045"/>
    </location>
</feature>
<feature type="domain" description="LapA adhesin" evidence="1">
    <location>
        <begin position="2235"/>
        <end position="2332"/>
    </location>
</feature>
<feature type="domain" description="LapA adhesin" evidence="1">
    <location>
        <begin position="552"/>
        <end position="649"/>
    </location>
</feature>
<feature type="domain" description="LapA adhesin" evidence="1">
    <location>
        <begin position="1641"/>
        <end position="1738"/>
    </location>
</feature>
<feature type="domain" description="LapA adhesin" evidence="1">
    <location>
        <begin position="354"/>
        <end position="451"/>
    </location>
</feature>
<feature type="domain" description="LapA adhesin" evidence="1">
    <location>
        <begin position="255"/>
        <end position="352"/>
    </location>
</feature>
<evidence type="ECO:0000259" key="1">
    <source>
        <dbReference type="Pfam" id="PF20579"/>
    </source>
</evidence>
<feature type="domain" description="LapA adhesin" evidence="1">
    <location>
        <begin position="750"/>
        <end position="847"/>
    </location>
</feature>
<feature type="domain" description="LapA adhesin" evidence="1">
    <location>
        <begin position="2334"/>
        <end position="2431"/>
    </location>
</feature>
<dbReference type="Proteomes" id="UP000676428">
    <property type="component" value="Chromosome"/>
</dbReference>
<evidence type="ECO:0000313" key="2">
    <source>
        <dbReference type="EMBL" id="QVK24285.1"/>
    </source>
</evidence>
<feature type="domain" description="LapA adhesin" evidence="1">
    <location>
        <begin position="1344"/>
        <end position="1441"/>
    </location>
</feature>
<gene>
    <name evidence="2" type="ORF">KHX94_07020</name>
</gene>
<feature type="domain" description="LapA adhesin" evidence="1">
    <location>
        <begin position="1047"/>
        <end position="1144"/>
    </location>
</feature>
<feature type="domain" description="LapA adhesin" evidence="1">
    <location>
        <begin position="1443"/>
        <end position="1540"/>
    </location>
</feature>
<feature type="domain" description="LapA adhesin" evidence="1">
    <location>
        <begin position="453"/>
        <end position="550"/>
    </location>
</feature>
<feature type="domain" description="LapA adhesin" evidence="1">
    <location>
        <begin position="1938"/>
        <end position="2035"/>
    </location>
</feature>
<feature type="domain" description="LapA adhesin" evidence="1">
    <location>
        <begin position="1740"/>
        <end position="1837"/>
    </location>
</feature>
<feature type="domain" description="LapA adhesin" evidence="1">
    <location>
        <begin position="849"/>
        <end position="946"/>
    </location>
</feature>
<dbReference type="NCBIfam" id="NF033682">
    <property type="entry name" value="retention_LapA"/>
    <property type="match status" value="1"/>
</dbReference>
<keyword evidence="3" id="KW-1185">Reference proteome</keyword>
<feature type="domain" description="LapA adhesin" evidence="1">
    <location>
        <begin position="2433"/>
        <end position="2530"/>
    </location>
</feature>
<dbReference type="InterPro" id="IPR046779">
    <property type="entry name" value="LapA_adhesin_dom"/>
</dbReference>
<feature type="domain" description="LapA adhesin" evidence="1">
    <location>
        <begin position="2136"/>
        <end position="2233"/>
    </location>
</feature>
<feature type="domain" description="LapA adhesin" evidence="1">
    <location>
        <begin position="1245"/>
        <end position="1342"/>
    </location>
</feature>
<feature type="domain" description="LapA adhesin" evidence="1">
    <location>
        <begin position="651"/>
        <end position="748"/>
    </location>
</feature>
<feature type="domain" description="LapA adhesin" evidence="1">
    <location>
        <begin position="159"/>
        <end position="253"/>
    </location>
</feature>
<dbReference type="Gene3D" id="2.60.40.2030">
    <property type="match status" value="1"/>
</dbReference>
<proteinExistence type="predicted"/>
<feature type="domain" description="LapA adhesin" evidence="1">
    <location>
        <begin position="1146"/>
        <end position="1243"/>
    </location>
</feature>
<feature type="domain" description="LapA adhesin" evidence="1">
    <location>
        <begin position="1839"/>
        <end position="1936"/>
    </location>
</feature>
<feature type="domain" description="LapA adhesin" evidence="1">
    <location>
        <begin position="1542"/>
        <end position="1639"/>
    </location>
</feature>
<dbReference type="InterPro" id="IPR047777">
    <property type="entry name" value="LapA-like_RM"/>
</dbReference>
<dbReference type="Pfam" id="PF20579">
    <property type="entry name" value="LapA"/>
    <property type="match status" value="24"/>
</dbReference>
<name>A0ABX8DHY1_9GAMM</name>
<evidence type="ECO:0000313" key="3">
    <source>
        <dbReference type="Proteomes" id="UP000676428"/>
    </source>
</evidence>
<feature type="domain" description="LapA adhesin" evidence="1">
    <location>
        <begin position="2037"/>
        <end position="2134"/>
    </location>
</feature>
<organism evidence="2 3">
    <name type="scientific">Shewanella dokdonensis</name>
    <dbReference type="NCBI Taxonomy" id="712036"/>
    <lineage>
        <taxon>Bacteria</taxon>
        <taxon>Pseudomonadati</taxon>
        <taxon>Pseudomonadota</taxon>
        <taxon>Gammaproteobacteria</taxon>
        <taxon>Alteromonadales</taxon>
        <taxon>Shewanellaceae</taxon>
        <taxon>Shewanella</taxon>
    </lineage>
</organism>